<reference evidence="2" key="1">
    <citation type="submission" date="2020-10" db="EMBL/GenBank/DDBJ databases">
        <title>Connecting structure to function with the recovery of over 1000 high-quality activated sludge metagenome-assembled genomes encoding full-length rRNA genes using long-read sequencing.</title>
        <authorList>
            <person name="Singleton C.M."/>
            <person name="Petriglieri F."/>
            <person name="Kristensen J.M."/>
            <person name="Kirkegaard R.H."/>
            <person name="Michaelsen T.Y."/>
            <person name="Andersen M.H."/>
            <person name="Karst S.M."/>
            <person name="Dueholm M.S."/>
            <person name="Nielsen P.H."/>
            <person name="Albertsen M."/>
        </authorList>
    </citation>
    <scope>NUCLEOTIDE SEQUENCE</scope>
    <source>
        <strain evidence="2">OdNE_18-Q3-R46-58_BAT3C.305</strain>
    </source>
</reference>
<feature type="transmembrane region" description="Helical" evidence="1">
    <location>
        <begin position="7"/>
        <end position="30"/>
    </location>
</feature>
<dbReference type="Proteomes" id="UP000808146">
    <property type="component" value="Unassembled WGS sequence"/>
</dbReference>
<dbReference type="AlphaFoldDB" id="A0A9D7LQC5"/>
<comment type="caution">
    <text evidence="2">The sequence shown here is derived from an EMBL/GenBank/DDBJ whole genome shotgun (WGS) entry which is preliminary data.</text>
</comment>
<gene>
    <name evidence="2" type="ORF">IPN75_01855</name>
</gene>
<dbReference type="EMBL" id="JADKBR010000001">
    <property type="protein sequence ID" value="MBK8889198.1"/>
    <property type="molecule type" value="Genomic_DNA"/>
</dbReference>
<evidence type="ECO:0000313" key="2">
    <source>
        <dbReference type="EMBL" id="MBK8889198.1"/>
    </source>
</evidence>
<evidence type="ECO:0000313" key="3">
    <source>
        <dbReference type="Proteomes" id="UP000808146"/>
    </source>
</evidence>
<protein>
    <submittedName>
        <fullName evidence="2">Uncharacterized protein</fullName>
    </submittedName>
</protein>
<organism evidence="2 3">
    <name type="scientific">Candidatus Dechloromonas phosphorivorans</name>
    <dbReference type="NCBI Taxonomy" id="2899244"/>
    <lineage>
        <taxon>Bacteria</taxon>
        <taxon>Pseudomonadati</taxon>
        <taxon>Pseudomonadota</taxon>
        <taxon>Betaproteobacteria</taxon>
        <taxon>Rhodocyclales</taxon>
        <taxon>Azonexaceae</taxon>
        <taxon>Dechloromonas</taxon>
    </lineage>
</organism>
<feature type="transmembrane region" description="Helical" evidence="1">
    <location>
        <begin position="42"/>
        <end position="62"/>
    </location>
</feature>
<keyword evidence="1" id="KW-0472">Membrane</keyword>
<proteinExistence type="predicted"/>
<sequence length="68" mass="7070">MENSLALLGRIAGMVGILMCLTSGVARLAGMHWLGGFETLTLLQGGIAGMVFGCFFLLLALAKDAGIR</sequence>
<evidence type="ECO:0000256" key="1">
    <source>
        <dbReference type="SAM" id="Phobius"/>
    </source>
</evidence>
<name>A0A9D7LQC5_9RHOO</name>
<keyword evidence="1" id="KW-1133">Transmembrane helix</keyword>
<accession>A0A9D7LQC5</accession>
<keyword evidence="1" id="KW-0812">Transmembrane</keyword>